<reference evidence="2 3" key="1">
    <citation type="journal article" date="2015" name="Genome Announc.">
        <title>Expanding the biotechnology potential of lactobacilli through comparative genomics of 213 strains and associated genera.</title>
        <authorList>
            <person name="Sun Z."/>
            <person name="Harris H.M."/>
            <person name="McCann A."/>
            <person name="Guo C."/>
            <person name="Argimon S."/>
            <person name="Zhang W."/>
            <person name="Yang X."/>
            <person name="Jeffery I.B."/>
            <person name="Cooney J.C."/>
            <person name="Kagawa T.F."/>
            <person name="Liu W."/>
            <person name="Song Y."/>
            <person name="Salvetti E."/>
            <person name="Wrobel A."/>
            <person name="Rasinkangas P."/>
            <person name="Parkhill J."/>
            <person name="Rea M.C."/>
            <person name="O'Sullivan O."/>
            <person name="Ritari J."/>
            <person name="Douillard F.P."/>
            <person name="Paul Ross R."/>
            <person name="Yang R."/>
            <person name="Briner A.E."/>
            <person name="Felis G.E."/>
            <person name="de Vos W.M."/>
            <person name="Barrangou R."/>
            <person name="Klaenhammer T.R."/>
            <person name="Caufield P.W."/>
            <person name="Cui Y."/>
            <person name="Zhang H."/>
            <person name="O'Toole P.W."/>
        </authorList>
    </citation>
    <scope>NUCLEOTIDE SEQUENCE [LARGE SCALE GENOMIC DNA]</scope>
    <source>
        <strain evidence="2 3">DSM 20634</strain>
    </source>
</reference>
<protein>
    <submittedName>
        <fullName evidence="2">Glycosyl transferase</fullName>
    </submittedName>
</protein>
<dbReference type="InterPro" id="IPR029044">
    <property type="entry name" value="Nucleotide-diphossugar_trans"/>
</dbReference>
<dbReference type="AlphaFoldDB" id="A0A0R2A2L5"/>
<comment type="caution">
    <text evidence="2">The sequence shown here is derived from an EMBL/GenBank/DDBJ whole genome shotgun (WGS) entry which is preliminary data.</text>
</comment>
<organism evidence="2 3">
    <name type="scientific">Paucilactobacillus vaccinostercus DSM 20634</name>
    <dbReference type="NCBI Taxonomy" id="1423813"/>
    <lineage>
        <taxon>Bacteria</taxon>
        <taxon>Bacillati</taxon>
        <taxon>Bacillota</taxon>
        <taxon>Bacilli</taxon>
        <taxon>Lactobacillales</taxon>
        <taxon>Lactobacillaceae</taxon>
        <taxon>Paucilactobacillus</taxon>
    </lineage>
</organism>
<dbReference type="Pfam" id="PF00535">
    <property type="entry name" value="Glycos_transf_2"/>
    <property type="match status" value="1"/>
</dbReference>
<dbReference type="PANTHER" id="PTHR22916">
    <property type="entry name" value="GLYCOSYLTRANSFERASE"/>
    <property type="match status" value="1"/>
</dbReference>
<dbReference type="RefSeq" id="WP_057778489.1">
    <property type="nucleotide sequence ID" value="NZ_AYYY01000025.1"/>
</dbReference>
<dbReference type="PANTHER" id="PTHR22916:SF3">
    <property type="entry name" value="UDP-GLCNAC:BETAGAL BETA-1,3-N-ACETYLGLUCOSAMINYLTRANSFERASE-LIKE PROTEIN 1"/>
    <property type="match status" value="1"/>
</dbReference>
<dbReference type="CDD" id="cd00761">
    <property type="entry name" value="Glyco_tranf_GTA_type"/>
    <property type="match status" value="1"/>
</dbReference>
<dbReference type="SUPFAM" id="SSF53448">
    <property type="entry name" value="Nucleotide-diphospho-sugar transferases"/>
    <property type="match status" value="1"/>
</dbReference>
<keyword evidence="3" id="KW-1185">Reference proteome</keyword>
<evidence type="ECO:0000313" key="2">
    <source>
        <dbReference type="EMBL" id="KRM61384.1"/>
    </source>
</evidence>
<name>A0A0R2A2L5_9LACO</name>
<dbReference type="GO" id="GO:0016758">
    <property type="term" value="F:hexosyltransferase activity"/>
    <property type="evidence" value="ECO:0007669"/>
    <property type="project" value="UniProtKB-ARBA"/>
</dbReference>
<gene>
    <name evidence="2" type="ORF">FC26_GL001455</name>
</gene>
<dbReference type="Proteomes" id="UP000051733">
    <property type="component" value="Unassembled WGS sequence"/>
</dbReference>
<dbReference type="Gene3D" id="3.90.550.10">
    <property type="entry name" value="Spore Coat Polysaccharide Biosynthesis Protein SpsA, Chain A"/>
    <property type="match status" value="1"/>
</dbReference>
<feature type="domain" description="Glycosyltransferase 2-like" evidence="1">
    <location>
        <begin position="7"/>
        <end position="120"/>
    </location>
</feature>
<evidence type="ECO:0000313" key="3">
    <source>
        <dbReference type="Proteomes" id="UP000051733"/>
    </source>
</evidence>
<proteinExistence type="predicted"/>
<evidence type="ECO:0000259" key="1">
    <source>
        <dbReference type="Pfam" id="PF00535"/>
    </source>
</evidence>
<keyword evidence="2" id="KW-0808">Transferase</keyword>
<dbReference type="OrthoDB" id="396512at2"/>
<dbReference type="EMBL" id="AYYY01000025">
    <property type="protein sequence ID" value="KRM61384.1"/>
    <property type="molecule type" value="Genomic_DNA"/>
</dbReference>
<accession>A0A0R2A2L5</accession>
<sequence>MKKNMISVIMPLYNAEQTVKFAIESMLNQTFTNWELICMDDGSTDETAVIVKMFQEKDDRIQYFYQKNGGVSAARNAALGKISGQFVFFMDCDDTCDKDLLSHTIRRILDTKSDIVVFGYASLVDGKQLKEATPVGCENDTSLKKLIKNNLISVLYNKLYTAYILKNMRFYSTTIGEDYLFNLNLLQKKPRIATLNEKLYYYNLDTIGSLYKTYSKDRNYVLRKQFKILTNVLLGYDALDKEEILRLFKIRNMSGVIMNAYRETSPLNLKEVGNSITDEYRFYSIKFKEIFFCEGVSKQEKLKLLLAKMHLFKVLGELYQIKRRKKKV</sequence>
<dbReference type="STRING" id="1423813.FC26_GL001455"/>
<dbReference type="PATRIC" id="fig|1423813.3.peg.1480"/>
<dbReference type="InterPro" id="IPR001173">
    <property type="entry name" value="Glyco_trans_2-like"/>
</dbReference>